<sequence>MLSTREIHKHNNSHSCWVVVDGQAYDVTEFLDHHPGGANSILRYAGRDATAEYEPVHPPGTIEKHLSKDKHLGPVEPETQGDSASTPIVQYDSDKPIPLSTVQNLTEFETEAKKVLSKKAWVYFHSAADSLNSLDTNRRDWTRVNLRPRILRNVARVSMRCRLMGHDSSLPFFICPAAQARLGHPDGELCLARGAGRYNIPYCSSTYSSVAHIELAKALAAQEKGGALLWQLYVPTAQEGAKQLISEARRLGFKALVLTVDTPVIGKREEDDRYKAELDHAAGLTVERTTSTTGEAPILRGVHSSTLCWDDLSWIQKEWGNTGPVVLKGIQTAEDALLAHEAGIDGIYLSNHGGRQMDFAPSSLQTLLEIRRYYPHLLKEMEVYLDGGVMRGTDVIKALCLGARGVGLGRPFMYALSAYGTEGVCKAIQLLSDEIETTMRLLGVTSLEQLSEFYINTAALENGIVKRIDVGASGSIVSKL</sequence>
<evidence type="ECO:0000256" key="9">
    <source>
        <dbReference type="ARBA" id="ARBA00022723"/>
    </source>
</evidence>
<evidence type="ECO:0000256" key="11">
    <source>
        <dbReference type="ARBA" id="ARBA00023002"/>
    </source>
</evidence>
<dbReference type="InterPro" id="IPR037396">
    <property type="entry name" value="FMN_HAD"/>
</dbReference>
<keyword evidence="7" id="KW-0285">Flavoprotein</keyword>
<dbReference type="PROSITE" id="PS51349">
    <property type="entry name" value="FMN_HYDROXY_ACID_DH_2"/>
    <property type="match status" value="1"/>
</dbReference>
<dbReference type="PROSITE" id="PS00191">
    <property type="entry name" value="CYTOCHROME_B5_1"/>
    <property type="match status" value="1"/>
</dbReference>
<dbReference type="InterPro" id="IPR036400">
    <property type="entry name" value="Cyt_B5-like_heme/steroid_sf"/>
</dbReference>
<keyword evidence="5" id="KW-0813">Transport</keyword>
<evidence type="ECO:0000256" key="20">
    <source>
        <dbReference type="ARBA" id="ARBA00078774"/>
    </source>
</evidence>
<dbReference type="EMBL" id="JAVRRT010000002">
    <property type="protein sequence ID" value="KAK5173980.1"/>
    <property type="molecule type" value="Genomic_DNA"/>
</dbReference>
<dbReference type="FunFam" id="3.20.20.70:FF:000062">
    <property type="entry name" value="Cytochrome b2, mitochondrial, putative"/>
    <property type="match status" value="1"/>
</dbReference>
<dbReference type="FunFam" id="3.10.120.10:FF:000009">
    <property type="entry name" value="Cytochrome b2, mitochondrial, putative"/>
    <property type="match status" value="1"/>
</dbReference>
<evidence type="ECO:0000259" key="25">
    <source>
        <dbReference type="PROSITE" id="PS51349"/>
    </source>
</evidence>
<feature type="domain" description="FMN hydroxy acid dehydrogenase" evidence="25">
    <location>
        <begin position="97"/>
        <end position="460"/>
    </location>
</feature>
<gene>
    <name evidence="26" type="ORF">LTR77_001059</name>
</gene>
<keyword evidence="11" id="KW-0560">Oxidoreductase</keyword>
<evidence type="ECO:0000313" key="26">
    <source>
        <dbReference type="EMBL" id="KAK5173980.1"/>
    </source>
</evidence>
<keyword evidence="10" id="KW-0809">Transit peptide</keyword>
<evidence type="ECO:0000256" key="14">
    <source>
        <dbReference type="ARBA" id="ARBA00052399"/>
    </source>
</evidence>
<comment type="cofactor">
    <cofactor evidence="2">
        <name>heme b</name>
        <dbReference type="ChEBI" id="CHEBI:60344"/>
    </cofactor>
</comment>
<evidence type="ECO:0000256" key="21">
    <source>
        <dbReference type="ARBA" id="ARBA00078938"/>
    </source>
</evidence>
<evidence type="ECO:0000256" key="13">
    <source>
        <dbReference type="ARBA" id="ARBA00023128"/>
    </source>
</evidence>
<evidence type="ECO:0000256" key="19">
    <source>
        <dbReference type="ARBA" id="ARBA00075949"/>
    </source>
</evidence>
<dbReference type="InterPro" id="IPR018506">
    <property type="entry name" value="Cyt_B5_heme-BS"/>
</dbReference>
<dbReference type="PANTHER" id="PTHR10578:SF104">
    <property type="entry name" value="CYTOCHROME B2, MITOCHONDRIAL-RELATED"/>
    <property type="match status" value="1"/>
</dbReference>
<dbReference type="Gene3D" id="3.10.120.10">
    <property type="entry name" value="Cytochrome b5-like heme/steroid binding domain"/>
    <property type="match status" value="1"/>
</dbReference>
<dbReference type="PRINTS" id="PR00363">
    <property type="entry name" value="CYTOCHROMEB5"/>
</dbReference>
<feature type="compositionally biased region" description="Basic and acidic residues" evidence="23">
    <location>
        <begin position="62"/>
        <end position="73"/>
    </location>
</feature>
<organism evidence="26 27">
    <name type="scientific">Saxophila tyrrhenica</name>
    <dbReference type="NCBI Taxonomy" id="1690608"/>
    <lineage>
        <taxon>Eukaryota</taxon>
        <taxon>Fungi</taxon>
        <taxon>Dikarya</taxon>
        <taxon>Ascomycota</taxon>
        <taxon>Pezizomycotina</taxon>
        <taxon>Dothideomycetes</taxon>
        <taxon>Dothideomycetidae</taxon>
        <taxon>Mycosphaerellales</taxon>
        <taxon>Extremaceae</taxon>
        <taxon>Saxophila</taxon>
    </lineage>
</organism>
<keyword evidence="9 22" id="KW-0479">Metal-binding</keyword>
<dbReference type="PANTHER" id="PTHR10578">
    <property type="entry name" value="S -2-HYDROXY-ACID OXIDASE-RELATED"/>
    <property type="match status" value="1"/>
</dbReference>
<dbReference type="Gene3D" id="3.20.20.70">
    <property type="entry name" value="Aldolase class I"/>
    <property type="match status" value="1"/>
</dbReference>
<feature type="region of interest" description="Disordered" evidence="23">
    <location>
        <begin position="52"/>
        <end position="90"/>
    </location>
</feature>
<dbReference type="InterPro" id="IPR037458">
    <property type="entry name" value="L-MDH/L-LDH_FMN-bd"/>
</dbReference>
<evidence type="ECO:0000256" key="8">
    <source>
        <dbReference type="ARBA" id="ARBA00022643"/>
    </source>
</evidence>
<dbReference type="InterPro" id="IPR013785">
    <property type="entry name" value="Aldolase_TIM"/>
</dbReference>
<feature type="domain" description="Cytochrome b5 heme-binding" evidence="24">
    <location>
        <begin position="1"/>
        <end position="76"/>
    </location>
</feature>
<dbReference type="SMART" id="SM01117">
    <property type="entry name" value="Cyt-b5"/>
    <property type="match status" value="1"/>
</dbReference>
<dbReference type="CDD" id="cd02922">
    <property type="entry name" value="FCB2_FMN"/>
    <property type="match status" value="1"/>
</dbReference>
<dbReference type="AlphaFoldDB" id="A0AAV9PJ71"/>
<comment type="catalytic activity">
    <reaction evidence="14">
        <text>(S)-lactate + 2 Fe(III)-[cytochrome c] = 2 Fe(II)-[cytochrome c] + pyruvate + 2 H(+)</text>
        <dbReference type="Rhea" id="RHEA:19909"/>
        <dbReference type="Rhea" id="RHEA-COMP:10350"/>
        <dbReference type="Rhea" id="RHEA-COMP:14399"/>
        <dbReference type="ChEBI" id="CHEBI:15361"/>
        <dbReference type="ChEBI" id="CHEBI:15378"/>
        <dbReference type="ChEBI" id="CHEBI:16651"/>
        <dbReference type="ChEBI" id="CHEBI:29033"/>
        <dbReference type="ChEBI" id="CHEBI:29034"/>
        <dbReference type="EC" id="1.1.2.3"/>
    </reaction>
    <physiologicalReaction direction="left-to-right" evidence="14">
        <dbReference type="Rhea" id="RHEA:19910"/>
    </physiologicalReaction>
</comment>
<comment type="subcellular location">
    <subcellularLocation>
        <location evidence="3">Mitochondrion intermembrane space</location>
    </subcellularLocation>
</comment>
<dbReference type="SUPFAM" id="SSF55856">
    <property type="entry name" value="Cytochrome b5-like heme/steroid binding domain"/>
    <property type="match status" value="1"/>
</dbReference>
<evidence type="ECO:0000256" key="10">
    <source>
        <dbReference type="ARBA" id="ARBA00022946"/>
    </source>
</evidence>
<dbReference type="PROSITE" id="PS50255">
    <property type="entry name" value="CYTOCHROME_B5_2"/>
    <property type="match status" value="1"/>
</dbReference>
<dbReference type="Pfam" id="PF00173">
    <property type="entry name" value="Cyt-b5"/>
    <property type="match status" value="1"/>
</dbReference>
<dbReference type="GO" id="GO:0004460">
    <property type="term" value="F:L-lactate dehydrogenase (cytochrome) activity"/>
    <property type="evidence" value="ECO:0007669"/>
    <property type="project" value="UniProtKB-EC"/>
</dbReference>
<evidence type="ECO:0000256" key="23">
    <source>
        <dbReference type="SAM" id="MobiDB-lite"/>
    </source>
</evidence>
<evidence type="ECO:0000256" key="5">
    <source>
        <dbReference type="ARBA" id="ARBA00022448"/>
    </source>
</evidence>
<comment type="cofactor">
    <cofactor evidence="1">
        <name>FMN</name>
        <dbReference type="ChEBI" id="CHEBI:58210"/>
    </cofactor>
</comment>
<evidence type="ECO:0000256" key="18">
    <source>
        <dbReference type="ARBA" id="ARBA00068515"/>
    </source>
</evidence>
<evidence type="ECO:0000256" key="15">
    <source>
        <dbReference type="ARBA" id="ARBA00061137"/>
    </source>
</evidence>
<evidence type="ECO:0000256" key="16">
    <source>
        <dbReference type="ARBA" id="ARBA00061589"/>
    </source>
</evidence>
<proteinExistence type="inferred from homology"/>
<evidence type="ECO:0000256" key="17">
    <source>
        <dbReference type="ARBA" id="ARBA00066458"/>
    </source>
</evidence>
<comment type="subunit">
    <text evidence="4">Homotetramer.</text>
</comment>
<accession>A0AAV9PJ71</accession>
<evidence type="ECO:0000256" key="2">
    <source>
        <dbReference type="ARBA" id="ARBA00001970"/>
    </source>
</evidence>
<comment type="caution">
    <text evidence="26">The sequence shown here is derived from an EMBL/GenBank/DDBJ whole genome shotgun (WGS) entry which is preliminary data.</text>
</comment>
<protein>
    <recommendedName>
        <fullName evidence="18">L-lactate dehydrogenase (cytochrome)</fullName>
        <ecNumber evidence="17">1.1.2.3</ecNumber>
    </recommendedName>
    <alternativeName>
        <fullName evidence="20">Cytochrome b2</fullName>
    </alternativeName>
    <alternativeName>
        <fullName evidence="19">Flavocytochrome b2</fullName>
    </alternativeName>
    <alternativeName>
        <fullName evidence="21">L-lactate ferricytochrome c oxidoreductase</fullName>
    </alternativeName>
</protein>
<dbReference type="GO" id="GO:0046872">
    <property type="term" value="F:metal ion binding"/>
    <property type="evidence" value="ECO:0007669"/>
    <property type="project" value="UniProtKB-UniRule"/>
</dbReference>
<dbReference type="InterPro" id="IPR000262">
    <property type="entry name" value="FMN-dep_DH"/>
</dbReference>
<keyword evidence="12 22" id="KW-0408">Iron</keyword>
<evidence type="ECO:0000256" key="4">
    <source>
        <dbReference type="ARBA" id="ARBA00011881"/>
    </source>
</evidence>
<keyword evidence="6 22" id="KW-0349">Heme</keyword>
<dbReference type="RefSeq" id="XP_064662649.1">
    <property type="nucleotide sequence ID" value="XM_064798322.1"/>
</dbReference>
<dbReference type="EC" id="1.1.2.3" evidence="17"/>
<evidence type="ECO:0000256" key="6">
    <source>
        <dbReference type="ARBA" id="ARBA00022617"/>
    </source>
</evidence>
<reference evidence="26 27" key="1">
    <citation type="submission" date="2023-08" db="EMBL/GenBank/DDBJ databases">
        <title>Black Yeasts Isolated from many extreme environments.</title>
        <authorList>
            <person name="Coleine C."/>
            <person name="Stajich J.E."/>
            <person name="Selbmann L."/>
        </authorList>
    </citation>
    <scope>NUCLEOTIDE SEQUENCE [LARGE SCALE GENOMIC DNA]</scope>
    <source>
        <strain evidence="26 27">CCFEE 5935</strain>
    </source>
</reference>
<keyword evidence="13" id="KW-0496">Mitochondrion</keyword>
<name>A0AAV9PJ71_9PEZI</name>
<evidence type="ECO:0000256" key="7">
    <source>
        <dbReference type="ARBA" id="ARBA00022630"/>
    </source>
</evidence>
<dbReference type="GO" id="GO:0005758">
    <property type="term" value="C:mitochondrial intermembrane space"/>
    <property type="evidence" value="ECO:0007669"/>
    <property type="project" value="UniProtKB-SubCell"/>
</dbReference>
<evidence type="ECO:0000256" key="1">
    <source>
        <dbReference type="ARBA" id="ARBA00001917"/>
    </source>
</evidence>
<keyword evidence="8" id="KW-0288">FMN</keyword>
<evidence type="ECO:0000256" key="3">
    <source>
        <dbReference type="ARBA" id="ARBA00004569"/>
    </source>
</evidence>
<dbReference type="Proteomes" id="UP001337655">
    <property type="component" value="Unassembled WGS sequence"/>
</dbReference>
<dbReference type="GO" id="GO:0020037">
    <property type="term" value="F:heme binding"/>
    <property type="evidence" value="ECO:0007669"/>
    <property type="project" value="UniProtKB-UniRule"/>
</dbReference>
<dbReference type="Pfam" id="PF01070">
    <property type="entry name" value="FMN_dh"/>
    <property type="match status" value="1"/>
</dbReference>
<dbReference type="SUPFAM" id="SSF51395">
    <property type="entry name" value="FMN-linked oxidoreductases"/>
    <property type="match status" value="1"/>
</dbReference>
<dbReference type="PROSITE" id="PS00557">
    <property type="entry name" value="FMN_HYDROXY_ACID_DH_1"/>
    <property type="match status" value="1"/>
</dbReference>
<comment type="similarity">
    <text evidence="16">In the N-terminal section; belongs to the cytochrome b5 family.</text>
</comment>
<evidence type="ECO:0000256" key="12">
    <source>
        <dbReference type="ARBA" id="ARBA00023004"/>
    </source>
</evidence>
<evidence type="ECO:0000313" key="27">
    <source>
        <dbReference type="Proteomes" id="UP001337655"/>
    </source>
</evidence>
<keyword evidence="27" id="KW-1185">Reference proteome</keyword>
<comment type="similarity">
    <text evidence="22">Belongs to the cytochrome b5 family.</text>
</comment>
<evidence type="ECO:0000259" key="24">
    <source>
        <dbReference type="PROSITE" id="PS50255"/>
    </source>
</evidence>
<comment type="similarity">
    <text evidence="15">In the C-terminal section; belongs to the FMN-dependent alpha-hydroxy acid dehydrogenase family.</text>
</comment>
<dbReference type="InterPro" id="IPR008259">
    <property type="entry name" value="FMN_hydac_DH_AS"/>
</dbReference>
<dbReference type="InterPro" id="IPR001199">
    <property type="entry name" value="Cyt_B5-like_heme/steroid-bd"/>
</dbReference>
<evidence type="ECO:0000256" key="22">
    <source>
        <dbReference type="RuleBase" id="RU362121"/>
    </source>
</evidence>
<dbReference type="GeneID" id="89922407"/>